<reference evidence="4 5" key="1">
    <citation type="journal article" date="2020" name="Nat. Food">
        <title>A phased Vanilla planifolia genome enables genetic improvement of flavour and production.</title>
        <authorList>
            <person name="Hasing T."/>
            <person name="Tang H."/>
            <person name="Brym M."/>
            <person name="Khazi F."/>
            <person name="Huang T."/>
            <person name="Chambers A.H."/>
        </authorList>
    </citation>
    <scope>NUCLEOTIDE SEQUENCE [LARGE SCALE GENOMIC DNA]</scope>
    <source>
        <tissue evidence="2">Leaf</tissue>
    </source>
</reference>
<name>A0A835U329_VANPL</name>
<evidence type="ECO:0000256" key="1">
    <source>
        <dbReference type="SAM" id="MobiDB-lite"/>
    </source>
</evidence>
<organism evidence="2 4">
    <name type="scientific">Vanilla planifolia</name>
    <name type="common">Vanilla</name>
    <dbReference type="NCBI Taxonomy" id="51239"/>
    <lineage>
        <taxon>Eukaryota</taxon>
        <taxon>Viridiplantae</taxon>
        <taxon>Streptophyta</taxon>
        <taxon>Embryophyta</taxon>
        <taxon>Tracheophyta</taxon>
        <taxon>Spermatophyta</taxon>
        <taxon>Magnoliopsida</taxon>
        <taxon>Liliopsida</taxon>
        <taxon>Asparagales</taxon>
        <taxon>Orchidaceae</taxon>
        <taxon>Vanilloideae</taxon>
        <taxon>Vanilleae</taxon>
        <taxon>Vanilla</taxon>
    </lineage>
</organism>
<accession>A0A835U329</accession>
<proteinExistence type="predicted"/>
<gene>
    <name evidence="2" type="ORF">HPP92_029061</name>
    <name evidence="3" type="ORF">HPP92_029072</name>
</gene>
<feature type="region of interest" description="Disordered" evidence="1">
    <location>
        <begin position="247"/>
        <end position="277"/>
    </location>
</feature>
<sequence length="331" mass="35042">MKCTSACPASGTTSVSVPIVLPPSASIAPYHLNLPLNLPPRCGTGIVGPLSSVYISVKHSSPQADLAAFYHVSARTHAGHATKYLHWWWAGSSLLAPPSLVGAQRVEAEADDDLRSLVYTAAAQWASQPDVGRSGSPAPEKKDARRASMAFSRYRRVDVTPCILARRFETGEIPGGIRPIVKAASWKVGTDDAGREGSVRLSRARIRCRRTWGQGLYGVMHLSGKWGGWDRAKRMNGVLCAVEGVPGEDERGRPGSRGGGAVGEERCGSAGGGREEGIAAGERSGRELDSDHRVDGAGTFGGGGHINGSCEFLTSTLPQAVLVWLSYSLRS</sequence>
<dbReference type="EMBL" id="JADCNL010000629">
    <property type="protein sequence ID" value="KAG0445975.1"/>
    <property type="molecule type" value="Genomic_DNA"/>
</dbReference>
<keyword evidence="4" id="KW-1185">Reference proteome</keyword>
<dbReference type="Proteomes" id="UP000639772">
    <property type="component" value="Unassembled WGS sequence"/>
</dbReference>
<evidence type="ECO:0000313" key="2">
    <source>
        <dbReference type="EMBL" id="KAG0445975.1"/>
    </source>
</evidence>
<feature type="compositionally biased region" description="Basic and acidic residues" evidence="1">
    <location>
        <begin position="263"/>
        <end position="277"/>
    </location>
</feature>
<evidence type="ECO:0000313" key="5">
    <source>
        <dbReference type="Proteomes" id="UP000639772"/>
    </source>
</evidence>
<evidence type="ECO:0000313" key="3">
    <source>
        <dbReference type="EMBL" id="KAG0445978.1"/>
    </source>
</evidence>
<comment type="caution">
    <text evidence="2">The sequence shown here is derived from an EMBL/GenBank/DDBJ whole genome shotgun (WGS) entry which is preliminary data.</text>
</comment>
<protein>
    <submittedName>
        <fullName evidence="2">Uncharacterized protein</fullName>
    </submittedName>
</protein>
<dbReference type="Proteomes" id="UP000636800">
    <property type="component" value="Unassembled WGS sequence"/>
</dbReference>
<dbReference type="EMBL" id="JADCNM010000630">
    <property type="protein sequence ID" value="KAG0445978.1"/>
    <property type="molecule type" value="Genomic_DNA"/>
</dbReference>
<evidence type="ECO:0000313" key="4">
    <source>
        <dbReference type="Proteomes" id="UP000636800"/>
    </source>
</evidence>
<dbReference type="AlphaFoldDB" id="A0A835U329"/>